<evidence type="ECO:0000259" key="9">
    <source>
        <dbReference type="PROSITE" id="PS50928"/>
    </source>
</evidence>
<dbReference type="CDD" id="cd06261">
    <property type="entry name" value="TM_PBP2"/>
    <property type="match status" value="1"/>
</dbReference>
<evidence type="ECO:0000256" key="7">
    <source>
        <dbReference type="ARBA" id="ARBA00023136"/>
    </source>
</evidence>
<keyword evidence="7 8" id="KW-0472">Membrane</keyword>
<name>A0A940P5G5_9ENTE</name>
<accession>A0A940P5G5</accession>
<keyword evidence="5" id="KW-0029">Amino-acid transport</keyword>
<dbReference type="AlphaFoldDB" id="A0A940P5G5"/>
<dbReference type="InterPro" id="IPR010065">
    <property type="entry name" value="AA_ABC_transptr_permease_3TM"/>
</dbReference>
<dbReference type="PANTHER" id="PTHR30614">
    <property type="entry name" value="MEMBRANE COMPONENT OF AMINO ACID ABC TRANSPORTER"/>
    <property type="match status" value="1"/>
</dbReference>
<evidence type="ECO:0000256" key="4">
    <source>
        <dbReference type="ARBA" id="ARBA00022692"/>
    </source>
</evidence>
<dbReference type="RefSeq" id="WP_209527269.1">
    <property type="nucleotide sequence ID" value="NZ_JAEEGA010000006.1"/>
</dbReference>
<feature type="transmembrane region" description="Helical" evidence="8">
    <location>
        <begin position="181"/>
        <end position="204"/>
    </location>
</feature>
<dbReference type="Gene3D" id="1.10.3720.10">
    <property type="entry name" value="MetI-like"/>
    <property type="match status" value="1"/>
</dbReference>
<evidence type="ECO:0000256" key="3">
    <source>
        <dbReference type="ARBA" id="ARBA00022475"/>
    </source>
</evidence>
<comment type="similarity">
    <text evidence="8">Belongs to the binding-protein-dependent transport system permease family.</text>
</comment>
<feature type="domain" description="ABC transmembrane type-1" evidence="9">
    <location>
        <begin position="15"/>
        <end position="204"/>
    </location>
</feature>
<evidence type="ECO:0000256" key="6">
    <source>
        <dbReference type="ARBA" id="ARBA00022989"/>
    </source>
</evidence>
<dbReference type="Pfam" id="PF00528">
    <property type="entry name" value="BPD_transp_1"/>
    <property type="match status" value="1"/>
</dbReference>
<reference evidence="10" key="1">
    <citation type="submission" date="2020-12" db="EMBL/GenBank/DDBJ databases">
        <title>Vagococcus allomyrinae sp. nov. and Enterococcus lavae sp. nov., isolated from the larvae of Allomyrina dichotoma.</title>
        <authorList>
            <person name="Lee S.D."/>
        </authorList>
    </citation>
    <scope>NUCLEOTIDE SEQUENCE</scope>
    <source>
        <strain evidence="10">BWB3-3</strain>
    </source>
</reference>
<keyword evidence="6 8" id="KW-1133">Transmembrane helix</keyword>
<dbReference type="FunFam" id="1.10.3720.10:FF:000006">
    <property type="entry name" value="Glutamate/aspartate ABC transporter, permease protein GltK"/>
    <property type="match status" value="1"/>
</dbReference>
<keyword evidence="2 8" id="KW-0813">Transport</keyword>
<evidence type="ECO:0000256" key="2">
    <source>
        <dbReference type="ARBA" id="ARBA00022448"/>
    </source>
</evidence>
<gene>
    <name evidence="10" type="ORF">I6N95_10195</name>
</gene>
<organism evidence="10 11">
    <name type="scientific">Vagococcus allomyrinae</name>
    <dbReference type="NCBI Taxonomy" id="2794353"/>
    <lineage>
        <taxon>Bacteria</taxon>
        <taxon>Bacillati</taxon>
        <taxon>Bacillota</taxon>
        <taxon>Bacilli</taxon>
        <taxon>Lactobacillales</taxon>
        <taxon>Enterococcaceae</taxon>
        <taxon>Vagococcus</taxon>
    </lineage>
</organism>
<dbReference type="InterPro" id="IPR035906">
    <property type="entry name" value="MetI-like_sf"/>
</dbReference>
<evidence type="ECO:0000256" key="8">
    <source>
        <dbReference type="RuleBase" id="RU363032"/>
    </source>
</evidence>
<feature type="transmembrane region" description="Helical" evidence="8">
    <location>
        <begin position="21"/>
        <end position="41"/>
    </location>
</feature>
<dbReference type="InterPro" id="IPR000515">
    <property type="entry name" value="MetI-like"/>
</dbReference>
<dbReference type="SUPFAM" id="SSF161098">
    <property type="entry name" value="MetI-like"/>
    <property type="match status" value="1"/>
</dbReference>
<dbReference type="GO" id="GO:0006865">
    <property type="term" value="P:amino acid transport"/>
    <property type="evidence" value="ECO:0007669"/>
    <property type="project" value="UniProtKB-KW"/>
</dbReference>
<keyword evidence="11" id="KW-1185">Reference proteome</keyword>
<dbReference type="EMBL" id="JAEEGA010000006">
    <property type="protein sequence ID" value="MBP1041375.1"/>
    <property type="molecule type" value="Genomic_DNA"/>
</dbReference>
<sequence>MDLAIKVFPSLFEGLKTTLSLFGWTLVLSLPLGFLVGLGATSRFKPLRWLIDVYTWVIRGTPLLLQMFFIFFGLPLLSEGLVLDRFVAALIAFVINYTAYYAEIFRGGIQAIPQGQYEGAKVLGLSKVQTVMTIVFPQVFKIILPSVGNEIITLVKDTSLVYAVGLSDVMKAGKTAMTREVSIIPLIEVMLFYLVLTGIVTLVLRSIEKRVNYYQ</sequence>
<dbReference type="GO" id="GO:0022857">
    <property type="term" value="F:transmembrane transporter activity"/>
    <property type="evidence" value="ECO:0007669"/>
    <property type="project" value="InterPro"/>
</dbReference>
<feature type="transmembrane region" description="Helical" evidence="8">
    <location>
        <begin position="86"/>
        <end position="102"/>
    </location>
</feature>
<dbReference type="GO" id="GO:0043190">
    <property type="term" value="C:ATP-binding cassette (ABC) transporter complex"/>
    <property type="evidence" value="ECO:0007669"/>
    <property type="project" value="InterPro"/>
</dbReference>
<keyword evidence="3" id="KW-1003">Cell membrane</keyword>
<evidence type="ECO:0000313" key="10">
    <source>
        <dbReference type="EMBL" id="MBP1041375.1"/>
    </source>
</evidence>
<comment type="caution">
    <text evidence="10">The sequence shown here is derived from an EMBL/GenBank/DDBJ whole genome shotgun (WGS) entry which is preliminary data.</text>
</comment>
<dbReference type="PANTHER" id="PTHR30614:SF0">
    <property type="entry name" value="L-CYSTINE TRANSPORT SYSTEM PERMEASE PROTEIN TCYL"/>
    <property type="match status" value="1"/>
</dbReference>
<keyword evidence="4 8" id="KW-0812">Transmembrane</keyword>
<dbReference type="PROSITE" id="PS50928">
    <property type="entry name" value="ABC_TM1"/>
    <property type="match status" value="1"/>
</dbReference>
<dbReference type="NCBIfam" id="TIGR01726">
    <property type="entry name" value="HEQRo_perm_3TM"/>
    <property type="match status" value="1"/>
</dbReference>
<protein>
    <submittedName>
        <fullName evidence="10">Amino acid ABC transporter permease</fullName>
    </submittedName>
</protein>
<evidence type="ECO:0000313" key="11">
    <source>
        <dbReference type="Proteomes" id="UP000674938"/>
    </source>
</evidence>
<proteinExistence type="inferred from homology"/>
<dbReference type="Proteomes" id="UP000674938">
    <property type="component" value="Unassembled WGS sequence"/>
</dbReference>
<dbReference type="InterPro" id="IPR043429">
    <property type="entry name" value="ArtM/GltK/GlnP/TcyL/YhdX-like"/>
</dbReference>
<evidence type="ECO:0000256" key="5">
    <source>
        <dbReference type="ARBA" id="ARBA00022970"/>
    </source>
</evidence>
<comment type="subcellular location">
    <subcellularLocation>
        <location evidence="1 8">Cell membrane</location>
        <topology evidence="1 8">Multi-pass membrane protein</topology>
    </subcellularLocation>
</comment>
<evidence type="ECO:0000256" key="1">
    <source>
        <dbReference type="ARBA" id="ARBA00004651"/>
    </source>
</evidence>
<feature type="transmembrane region" description="Helical" evidence="8">
    <location>
        <begin position="53"/>
        <end position="74"/>
    </location>
</feature>